<evidence type="ECO:0000313" key="3">
    <source>
        <dbReference type="Proteomes" id="UP000094412"/>
    </source>
</evidence>
<organism evidence="2 3">
    <name type="scientific">Mesorhizobium hungaricum</name>
    <dbReference type="NCBI Taxonomy" id="1566387"/>
    <lineage>
        <taxon>Bacteria</taxon>
        <taxon>Pseudomonadati</taxon>
        <taxon>Pseudomonadota</taxon>
        <taxon>Alphaproteobacteria</taxon>
        <taxon>Hyphomicrobiales</taxon>
        <taxon>Phyllobacteriaceae</taxon>
        <taxon>Mesorhizobium</taxon>
    </lineage>
</organism>
<evidence type="ECO:0000256" key="1">
    <source>
        <dbReference type="SAM" id="SignalP"/>
    </source>
</evidence>
<keyword evidence="3" id="KW-1185">Reference proteome</keyword>
<dbReference type="OrthoDB" id="9806497at2"/>
<evidence type="ECO:0008006" key="4">
    <source>
        <dbReference type="Google" id="ProtNLM"/>
    </source>
</evidence>
<accession>A0A1C2DSY6</accession>
<comment type="caution">
    <text evidence="2">The sequence shown here is derived from an EMBL/GenBank/DDBJ whole genome shotgun (WGS) entry which is preliminary data.</text>
</comment>
<dbReference type="AlphaFoldDB" id="A0A1C2DSY6"/>
<keyword evidence="1" id="KW-0732">Signal</keyword>
<evidence type="ECO:0000313" key="2">
    <source>
        <dbReference type="EMBL" id="OCX17882.1"/>
    </source>
</evidence>
<dbReference type="EMBL" id="MDEO01000032">
    <property type="protein sequence ID" value="OCX17882.1"/>
    <property type="molecule type" value="Genomic_DNA"/>
</dbReference>
<gene>
    <name evidence="2" type="ORF">QV13_13125</name>
</gene>
<sequence length="129" mass="13641">MKRRLLIPLSLAAALVAGSARAGIADGTLPDGGYRCEVYLLGAFLYLGDITIKGRVYSGPTYGPAMQGYNYEMDKNGEITWLGPLGGFSTGGNKVSLTQATEDGPKNIFFDIIMRQPDGAASAATCTLR</sequence>
<dbReference type="Proteomes" id="UP000094412">
    <property type="component" value="Unassembled WGS sequence"/>
</dbReference>
<feature type="chain" id="PRO_5008659767" description="Elongation factor P" evidence="1">
    <location>
        <begin position="23"/>
        <end position="129"/>
    </location>
</feature>
<feature type="signal peptide" evidence="1">
    <location>
        <begin position="1"/>
        <end position="22"/>
    </location>
</feature>
<proteinExistence type="predicted"/>
<name>A0A1C2DSY6_9HYPH</name>
<protein>
    <recommendedName>
        <fullName evidence="4">Elongation factor P</fullName>
    </recommendedName>
</protein>
<dbReference type="RefSeq" id="WP_024922235.1">
    <property type="nucleotide sequence ID" value="NZ_MDEO01000032.1"/>
</dbReference>
<reference evidence="2 3" key="1">
    <citation type="submission" date="2016-08" db="EMBL/GenBank/DDBJ databases">
        <title>Whole genome sequence of Mesorhizobium sp. strain UASWS1009 isolated from industrial sewage.</title>
        <authorList>
            <person name="Crovadore J."/>
            <person name="Calmin G."/>
            <person name="Chablais R."/>
            <person name="Cochard B."/>
            <person name="Lefort F."/>
        </authorList>
    </citation>
    <scope>NUCLEOTIDE SEQUENCE [LARGE SCALE GENOMIC DNA]</scope>
    <source>
        <strain evidence="2 3">UASWS1009</strain>
    </source>
</reference>